<feature type="transmembrane region" description="Helical" evidence="8">
    <location>
        <begin position="212"/>
        <end position="239"/>
    </location>
</feature>
<keyword evidence="5 8" id="KW-0812">Transmembrane</keyword>
<keyword evidence="6 8" id="KW-1133">Transmembrane helix</keyword>
<comment type="caution">
    <text evidence="10">The sequence shown here is derived from an EMBL/GenBank/DDBJ whole genome shotgun (WGS) entry which is preliminary data.</text>
</comment>
<dbReference type="STRING" id="1802306.A3C72_02340"/>
<keyword evidence="7 8" id="KW-0472">Membrane</keyword>
<feature type="domain" description="Type II secretion system protein GspF" evidence="9">
    <location>
        <begin position="71"/>
        <end position="193"/>
    </location>
</feature>
<dbReference type="Pfam" id="PF00482">
    <property type="entry name" value="T2SSF"/>
    <property type="match status" value="2"/>
</dbReference>
<evidence type="ECO:0000256" key="5">
    <source>
        <dbReference type="ARBA" id="ARBA00022692"/>
    </source>
</evidence>
<comment type="similarity">
    <text evidence="2">Belongs to the GSP F family.</text>
</comment>
<gene>
    <name evidence="10" type="ORF">A3C72_02340</name>
</gene>
<evidence type="ECO:0000259" key="9">
    <source>
        <dbReference type="Pfam" id="PF00482"/>
    </source>
</evidence>
<dbReference type="PANTHER" id="PTHR30012:SF0">
    <property type="entry name" value="TYPE II SECRETION SYSTEM PROTEIN F-RELATED"/>
    <property type="match status" value="1"/>
</dbReference>
<dbReference type="InterPro" id="IPR018076">
    <property type="entry name" value="T2SS_GspF_dom"/>
</dbReference>
<evidence type="ECO:0000256" key="7">
    <source>
        <dbReference type="ARBA" id="ARBA00023136"/>
    </source>
</evidence>
<organism evidence="10 11">
    <name type="scientific">Candidatus Taylorbacteria bacterium RIFCSPHIGHO2_02_FULL_43_32b</name>
    <dbReference type="NCBI Taxonomy" id="1802306"/>
    <lineage>
        <taxon>Bacteria</taxon>
        <taxon>Candidatus Tayloriibacteriota</taxon>
    </lineage>
</organism>
<dbReference type="FunFam" id="1.20.81.30:FF:000001">
    <property type="entry name" value="Type II secretion system protein F"/>
    <property type="match status" value="1"/>
</dbReference>
<evidence type="ECO:0000256" key="6">
    <source>
        <dbReference type="ARBA" id="ARBA00022989"/>
    </source>
</evidence>
<evidence type="ECO:0000256" key="3">
    <source>
        <dbReference type="ARBA" id="ARBA00022475"/>
    </source>
</evidence>
<evidence type="ECO:0000256" key="2">
    <source>
        <dbReference type="ARBA" id="ARBA00005745"/>
    </source>
</evidence>
<feature type="transmembrane region" description="Helical" evidence="8">
    <location>
        <begin position="171"/>
        <end position="192"/>
    </location>
</feature>
<evidence type="ECO:0000256" key="8">
    <source>
        <dbReference type="SAM" id="Phobius"/>
    </source>
</evidence>
<evidence type="ECO:0000313" key="11">
    <source>
        <dbReference type="Proteomes" id="UP000177130"/>
    </source>
</evidence>
<keyword evidence="3" id="KW-1003">Cell membrane</keyword>
<dbReference type="AlphaFoldDB" id="A0A1G2MGK5"/>
<dbReference type="Gene3D" id="1.20.81.30">
    <property type="entry name" value="Type II secretion system (T2SS), domain F"/>
    <property type="match status" value="2"/>
</dbReference>
<dbReference type="GO" id="GO:0015628">
    <property type="term" value="P:protein secretion by the type II secretion system"/>
    <property type="evidence" value="ECO:0007669"/>
    <property type="project" value="TreeGrafter"/>
</dbReference>
<dbReference type="Proteomes" id="UP000177130">
    <property type="component" value="Unassembled WGS sequence"/>
</dbReference>
<evidence type="ECO:0000256" key="4">
    <source>
        <dbReference type="ARBA" id="ARBA00022519"/>
    </source>
</evidence>
<proteinExistence type="inferred from homology"/>
<accession>A0A1G2MGK5</accession>
<protein>
    <recommendedName>
        <fullName evidence="9">Type II secretion system protein GspF domain-containing protein</fullName>
    </recommendedName>
</protein>
<keyword evidence="4" id="KW-0997">Cell inner membrane</keyword>
<reference evidence="10 11" key="1">
    <citation type="journal article" date="2016" name="Nat. Commun.">
        <title>Thousands of microbial genomes shed light on interconnected biogeochemical processes in an aquifer system.</title>
        <authorList>
            <person name="Anantharaman K."/>
            <person name="Brown C.T."/>
            <person name="Hug L.A."/>
            <person name="Sharon I."/>
            <person name="Castelle C.J."/>
            <person name="Probst A.J."/>
            <person name="Thomas B.C."/>
            <person name="Singh A."/>
            <person name="Wilkins M.J."/>
            <person name="Karaoz U."/>
            <person name="Brodie E.L."/>
            <person name="Williams K.H."/>
            <person name="Hubbard S.S."/>
            <person name="Banfield J.F."/>
        </authorList>
    </citation>
    <scope>NUCLEOTIDE SEQUENCE [LARGE SCALE GENOMIC DNA]</scope>
</reference>
<comment type="subcellular location">
    <subcellularLocation>
        <location evidence="1">Cell inner membrane</location>
        <topology evidence="1">Multi-pass membrane protein</topology>
    </subcellularLocation>
</comment>
<evidence type="ECO:0000256" key="1">
    <source>
        <dbReference type="ARBA" id="ARBA00004429"/>
    </source>
</evidence>
<name>A0A1G2MGK5_9BACT</name>
<evidence type="ECO:0000313" key="10">
    <source>
        <dbReference type="EMBL" id="OHA22171.1"/>
    </source>
</evidence>
<dbReference type="EMBL" id="MHRK01000058">
    <property type="protein sequence ID" value="OHA22171.1"/>
    <property type="molecule type" value="Genomic_DNA"/>
</dbReference>
<dbReference type="InterPro" id="IPR042094">
    <property type="entry name" value="T2SS_GspF_sf"/>
</dbReference>
<sequence>MLFKYQAVDKDGGKTSGTVDSVSLEVAMNAIQRRGLVILSIKPAESNESSLLSRNLSIFEKVKSRDVVLLSRQLATLFASQISALRIFRLLGSESENPALRSHLNEVADDLQGGSSISKALSRHPKLFSSFYINMVRAGEESGKLDQTFTFLADNIERSYALLSKAKNAMIYPLFVVATFIAVMTLMLTMVIPKLTSILVESGQEIPFYTKMVIAVSDFFVSYGLFILFAFLIGGFFAWRWSKTSEGEVALSEIKLKVPYLGTLYKKLYLARITGNLSTMLSAAIPIVKTLEITSDIIDNAVFKRVIKQATDDVKAGVSLSGAFAKHEEMPGIMIAMFKVGEESGEMSEILKTMNRFYEREVSDAVDALVGLIEPAMVVGLGLGVGFLLASVLIPIYNVSMSIA</sequence>
<feature type="domain" description="Type II secretion system protein GspF" evidence="9">
    <location>
        <begin position="276"/>
        <end position="395"/>
    </location>
</feature>
<dbReference type="GO" id="GO:0005886">
    <property type="term" value="C:plasma membrane"/>
    <property type="evidence" value="ECO:0007669"/>
    <property type="project" value="UniProtKB-SubCell"/>
</dbReference>
<dbReference type="PANTHER" id="PTHR30012">
    <property type="entry name" value="GENERAL SECRETION PATHWAY PROTEIN"/>
    <property type="match status" value="1"/>
</dbReference>
<dbReference type="PRINTS" id="PR00812">
    <property type="entry name" value="BCTERIALGSPF"/>
</dbReference>
<feature type="transmembrane region" description="Helical" evidence="8">
    <location>
        <begin position="376"/>
        <end position="397"/>
    </location>
</feature>
<dbReference type="InterPro" id="IPR003004">
    <property type="entry name" value="GspF/PilC"/>
</dbReference>